<proteinExistence type="inferred from homology"/>
<dbReference type="InterPro" id="IPR004090">
    <property type="entry name" value="Chemotax_Me-accpt_rcpt"/>
</dbReference>
<keyword evidence="8" id="KW-0812">Transmembrane</keyword>
<dbReference type="EMBL" id="MATO01000034">
    <property type="protein sequence ID" value="OCS90804.1"/>
    <property type="molecule type" value="Genomic_DNA"/>
</dbReference>
<evidence type="ECO:0000313" key="12">
    <source>
        <dbReference type="Proteomes" id="UP000093482"/>
    </source>
</evidence>
<dbReference type="GO" id="GO:0006935">
    <property type="term" value="P:chemotaxis"/>
    <property type="evidence" value="ECO:0007669"/>
    <property type="project" value="InterPro"/>
</dbReference>
<dbReference type="PANTHER" id="PTHR32089:SF112">
    <property type="entry name" value="LYSOZYME-LIKE PROTEIN-RELATED"/>
    <property type="match status" value="1"/>
</dbReference>
<evidence type="ECO:0000256" key="6">
    <source>
        <dbReference type="PROSITE-ProRule" id="PRU00284"/>
    </source>
</evidence>
<evidence type="ECO:0008006" key="13">
    <source>
        <dbReference type="Google" id="ProtNLM"/>
    </source>
</evidence>
<protein>
    <recommendedName>
        <fullName evidence="13">Chemotaxis protein</fullName>
    </recommendedName>
</protein>
<evidence type="ECO:0000256" key="5">
    <source>
        <dbReference type="ARBA" id="ARBA00029447"/>
    </source>
</evidence>
<keyword evidence="7" id="KW-0175">Coiled coil</keyword>
<organism evidence="11 12">
    <name type="scientific">Caryophanon latum</name>
    <dbReference type="NCBI Taxonomy" id="33977"/>
    <lineage>
        <taxon>Bacteria</taxon>
        <taxon>Bacillati</taxon>
        <taxon>Bacillota</taxon>
        <taxon>Bacilli</taxon>
        <taxon>Bacillales</taxon>
        <taxon>Caryophanaceae</taxon>
        <taxon>Caryophanon</taxon>
    </lineage>
</organism>
<dbReference type="PRINTS" id="PR00260">
    <property type="entry name" value="CHEMTRNSDUCR"/>
</dbReference>
<evidence type="ECO:0000256" key="4">
    <source>
        <dbReference type="ARBA" id="ARBA00023224"/>
    </source>
</evidence>
<feature type="transmembrane region" description="Helical" evidence="8">
    <location>
        <begin position="6"/>
        <end position="26"/>
    </location>
</feature>
<evidence type="ECO:0000256" key="2">
    <source>
        <dbReference type="ARBA" id="ARBA00022475"/>
    </source>
</evidence>
<dbReference type="CDD" id="cd06225">
    <property type="entry name" value="HAMP"/>
    <property type="match status" value="1"/>
</dbReference>
<keyword evidence="12" id="KW-1185">Reference proteome</keyword>
<keyword evidence="4 6" id="KW-0807">Transducer</keyword>
<feature type="transmembrane region" description="Helical" evidence="8">
    <location>
        <begin position="183"/>
        <end position="200"/>
    </location>
</feature>
<evidence type="ECO:0000256" key="8">
    <source>
        <dbReference type="SAM" id="Phobius"/>
    </source>
</evidence>
<dbReference type="Pfam" id="PF12729">
    <property type="entry name" value="4HB_MCP_1"/>
    <property type="match status" value="1"/>
</dbReference>
<dbReference type="SMART" id="SM00283">
    <property type="entry name" value="MA"/>
    <property type="match status" value="1"/>
</dbReference>
<dbReference type="AlphaFoldDB" id="A0A1C0YUK3"/>
<dbReference type="SUPFAM" id="SSF58104">
    <property type="entry name" value="Methyl-accepting chemotaxis protein (MCP) signaling domain"/>
    <property type="match status" value="1"/>
</dbReference>
<name>A0A1C0YUK3_9BACL</name>
<evidence type="ECO:0000256" key="1">
    <source>
        <dbReference type="ARBA" id="ARBA00004236"/>
    </source>
</evidence>
<reference evidence="11 12" key="1">
    <citation type="submission" date="2016-07" db="EMBL/GenBank/DDBJ databases">
        <title>Caryophanon latum genome sequencing.</title>
        <authorList>
            <person name="Verma A."/>
            <person name="Pal Y."/>
            <person name="Krishnamurthi S."/>
        </authorList>
    </citation>
    <scope>NUCLEOTIDE SEQUENCE [LARGE SCALE GENOMIC DNA]</scope>
    <source>
        <strain evidence="11 12">DSM 14151</strain>
    </source>
</reference>
<dbReference type="Pfam" id="PF00672">
    <property type="entry name" value="HAMP"/>
    <property type="match status" value="1"/>
</dbReference>
<dbReference type="PROSITE" id="PS50111">
    <property type="entry name" value="CHEMOTAXIS_TRANSDUC_2"/>
    <property type="match status" value="1"/>
</dbReference>
<dbReference type="Proteomes" id="UP000093482">
    <property type="component" value="Unassembled WGS sequence"/>
</dbReference>
<dbReference type="Pfam" id="PF00015">
    <property type="entry name" value="MCPsignal"/>
    <property type="match status" value="1"/>
</dbReference>
<dbReference type="PROSITE" id="PS50885">
    <property type="entry name" value="HAMP"/>
    <property type="match status" value="1"/>
</dbReference>
<feature type="coiled-coil region" evidence="7">
    <location>
        <begin position="76"/>
        <end position="103"/>
    </location>
</feature>
<comment type="similarity">
    <text evidence="5">Belongs to the methyl-accepting chemotaxis (MCP) protein family.</text>
</comment>
<keyword evidence="8" id="KW-1133">Transmembrane helix</keyword>
<dbReference type="InterPro" id="IPR024478">
    <property type="entry name" value="HlyB_4HB_MCP"/>
</dbReference>
<dbReference type="PANTHER" id="PTHR32089">
    <property type="entry name" value="METHYL-ACCEPTING CHEMOTAXIS PROTEIN MCPB"/>
    <property type="match status" value="1"/>
</dbReference>
<evidence type="ECO:0000256" key="3">
    <source>
        <dbReference type="ARBA" id="ARBA00023136"/>
    </source>
</evidence>
<feature type="domain" description="Methyl-accepting transducer" evidence="9">
    <location>
        <begin position="274"/>
        <end position="538"/>
    </location>
</feature>
<accession>A0A1C0YUK3</accession>
<comment type="caution">
    <text evidence="11">The sequence shown here is derived from an EMBL/GenBank/DDBJ whole genome shotgun (WGS) entry which is preliminary data.</text>
</comment>
<feature type="domain" description="HAMP" evidence="10">
    <location>
        <begin position="202"/>
        <end position="255"/>
    </location>
</feature>
<dbReference type="InterPro" id="IPR003660">
    <property type="entry name" value="HAMP_dom"/>
</dbReference>
<dbReference type="SMART" id="SM00304">
    <property type="entry name" value="HAMP"/>
    <property type="match status" value="1"/>
</dbReference>
<dbReference type="Gene3D" id="1.10.287.950">
    <property type="entry name" value="Methyl-accepting chemotaxis protein"/>
    <property type="match status" value="1"/>
</dbReference>
<evidence type="ECO:0000259" key="9">
    <source>
        <dbReference type="PROSITE" id="PS50111"/>
    </source>
</evidence>
<gene>
    <name evidence="11" type="ORF">A6K76_01780</name>
</gene>
<sequence length="560" mass="61311">MKLFGKLFICFLIVSILFVGLTTFLFTRMENIRTNGEAIYEVGVEPSIDLIELGTRIENTRVHMVSSVLYQNSEAVVSAKGNLELIDETIAKLEQNAQTENMKNALVQFNEAFQAFEQQIRNNIAYVEQKRWADATSGIQNIRPHFEKVQQTFQQVKEVHTADMKLIADANAEMASSTRTTSVLLATVVFAIALTIAYFFSRSIVQRLQLVTARAKQIATGDLTGEALSIARKDEIREVALSLNDMQQALRIVVVEAASSSEQVSASAEEVSATAQGTAATSVRLTSLAETNYKTAQQQVDETANIRTAMTQLEQNVEQIQTNSLQMASLSQQTKEKTVVGAEAVQSVNEQIHAIAKTSKQTEQAAVELQQTSLEIEGIVGLITQIADQTNLLALNASIEAARAGEHGKGFAVVAEEVRSLAEQSSKSATQITALVQHIREQMAMVVTSVQQETTSVEQGLTRSTAVQVAFDDIAKMIEEVASHIDETNMEMVHLRTYQQLVSTHADTIAHLAETTATSAIESSQASEEQHASIAELSLANNSLAELSEHLRDVIKHFKV</sequence>
<comment type="subcellular location">
    <subcellularLocation>
        <location evidence="1">Cell membrane</location>
    </subcellularLocation>
</comment>
<dbReference type="RefSeq" id="WP_066464219.1">
    <property type="nucleotide sequence ID" value="NZ_MATO01000034.1"/>
</dbReference>
<evidence type="ECO:0000259" key="10">
    <source>
        <dbReference type="PROSITE" id="PS50885"/>
    </source>
</evidence>
<dbReference type="GO" id="GO:0007165">
    <property type="term" value="P:signal transduction"/>
    <property type="evidence" value="ECO:0007669"/>
    <property type="project" value="UniProtKB-KW"/>
</dbReference>
<dbReference type="GO" id="GO:0004888">
    <property type="term" value="F:transmembrane signaling receptor activity"/>
    <property type="evidence" value="ECO:0007669"/>
    <property type="project" value="InterPro"/>
</dbReference>
<evidence type="ECO:0000256" key="7">
    <source>
        <dbReference type="SAM" id="Coils"/>
    </source>
</evidence>
<dbReference type="OrthoDB" id="1661289at2"/>
<dbReference type="InterPro" id="IPR004089">
    <property type="entry name" value="MCPsignal_dom"/>
</dbReference>
<dbReference type="GO" id="GO:0005886">
    <property type="term" value="C:plasma membrane"/>
    <property type="evidence" value="ECO:0007669"/>
    <property type="project" value="UniProtKB-SubCell"/>
</dbReference>
<keyword evidence="2" id="KW-1003">Cell membrane</keyword>
<dbReference type="Gene3D" id="6.10.340.10">
    <property type="match status" value="1"/>
</dbReference>
<keyword evidence="3 8" id="KW-0472">Membrane</keyword>
<evidence type="ECO:0000313" key="11">
    <source>
        <dbReference type="EMBL" id="OCS90804.1"/>
    </source>
</evidence>